<proteinExistence type="predicted"/>
<keyword evidence="2" id="KW-1185">Reference proteome</keyword>
<dbReference type="Proteomes" id="UP000022835">
    <property type="component" value="Unassembled WGS sequence"/>
</dbReference>
<evidence type="ECO:0000313" key="1">
    <source>
        <dbReference type="EMBL" id="KDE97541.1"/>
    </source>
</evidence>
<accession>A0A064CCY2</accession>
<protein>
    <submittedName>
        <fullName evidence="1">Uncharacterized protein</fullName>
    </submittedName>
</protein>
<name>A0A064CCY2_9MYCO</name>
<evidence type="ECO:0000313" key="2">
    <source>
        <dbReference type="Proteomes" id="UP000022835"/>
    </source>
</evidence>
<gene>
    <name evidence="1" type="ORF">Y900_000995</name>
</gene>
<comment type="caution">
    <text evidence="1">The sequence shown here is derived from an EMBL/GenBank/DDBJ whole genome shotgun (WGS) entry which is preliminary data.</text>
</comment>
<organism evidence="1 2">
    <name type="scientific">Mycolicibacterium aromaticivorans JS19b1 = JCM 16368</name>
    <dbReference type="NCBI Taxonomy" id="1440774"/>
    <lineage>
        <taxon>Bacteria</taxon>
        <taxon>Bacillati</taxon>
        <taxon>Actinomycetota</taxon>
        <taxon>Actinomycetes</taxon>
        <taxon>Mycobacteriales</taxon>
        <taxon>Mycobacteriaceae</taxon>
        <taxon>Mycolicibacterium</taxon>
    </lineage>
</organism>
<dbReference type="EMBL" id="JALN02000001">
    <property type="protein sequence ID" value="KDE97541.1"/>
    <property type="molecule type" value="Genomic_DNA"/>
</dbReference>
<dbReference type="AlphaFoldDB" id="A0A064CCY2"/>
<sequence>MAALVRVAGLVGLIVRMGVEITARRGEADVCVPAGRLRADPAVPVARIGFEVDPAPAAELALGAESGEPPSVAADATA</sequence>
<reference evidence="1" key="1">
    <citation type="submission" date="2014-05" db="EMBL/GenBank/DDBJ databases">
        <title>Genome sequence of Mycobacterium aromaticivorans strain JS19b1T (= DSM 45407T).</title>
        <authorList>
            <person name="Kwak Y."/>
            <person name="Park G.-S."/>
            <person name="Li Q.X."/>
            <person name="Lee S.-E."/>
            <person name="Shin J.-H."/>
        </authorList>
    </citation>
    <scope>NUCLEOTIDE SEQUENCE [LARGE SCALE GENOMIC DNA]</scope>
    <source>
        <strain evidence="1">JS19b1</strain>
    </source>
</reference>